<protein>
    <submittedName>
        <fullName evidence="2">Uncharacterized protein</fullName>
    </submittedName>
</protein>
<name>A0A0W8FAR4_9ZZZZ</name>
<dbReference type="EMBL" id="LNQE01001407">
    <property type="protein sequence ID" value="KUG17988.1"/>
    <property type="molecule type" value="Genomic_DNA"/>
</dbReference>
<proteinExistence type="predicted"/>
<reference evidence="2" key="1">
    <citation type="journal article" date="2015" name="Proc. Natl. Acad. Sci. U.S.A.">
        <title>Networks of energetic and metabolic interactions define dynamics in microbial communities.</title>
        <authorList>
            <person name="Embree M."/>
            <person name="Liu J.K."/>
            <person name="Al-Bassam M.M."/>
            <person name="Zengler K."/>
        </authorList>
    </citation>
    <scope>NUCLEOTIDE SEQUENCE</scope>
</reference>
<comment type="caution">
    <text evidence="2">The sequence shown here is derived from an EMBL/GenBank/DDBJ whole genome shotgun (WGS) entry which is preliminary data.</text>
</comment>
<keyword evidence="1" id="KW-0472">Membrane</keyword>
<gene>
    <name evidence="2" type="ORF">ASZ90_012302</name>
</gene>
<feature type="transmembrane region" description="Helical" evidence="1">
    <location>
        <begin position="12"/>
        <end position="33"/>
    </location>
</feature>
<evidence type="ECO:0000256" key="1">
    <source>
        <dbReference type="SAM" id="Phobius"/>
    </source>
</evidence>
<dbReference type="AlphaFoldDB" id="A0A0W8FAR4"/>
<accession>A0A0W8FAR4</accession>
<evidence type="ECO:0000313" key="2">
    <source>
        <dbReference type="EMBL" id="KUG17988.1"/>
    </source>
</evidence>
<organism evidence="2">
    <name type="scientific">hydrocarbon metagenome</name>
    <dbReference type="NCBI Taxonomy" id="938273"/>
    <lineage>
        <taxon>unclassified sequences</taxon>
        <taxon>metagenomes</taxon>
        <taxon>ecological metagenomes</taxon>
    </lineage>
</organism>
<keyword evidence="1" id="KW-0812">Transmembrane</keyword>
<sequence>MLFQGKKKSSIMMWKCVTCLCFMTVDINFRFMLHPFFGMMNEIG</sequence>
<keyword evidence="1" id="KW-1133">Transmembrane helix</keyword>